<dbReference type="PANTHER" id="PTHR47027">
    <property type="entry name" value="REVERSE TRANSCRIPTASE DOMAIN-CONTAINING PROTEIN"/>
    <property type="match status" value="1"/>
</dbReference>
<keyword evidence="1" id="KW-0862">Zinc</keyword>
<feature type="domain" description="CCHC-type" evidence="3">
    <location>
        <begin position="79"/>
        <end position="94"/>
    </location>
</feature>
<protein>
    <submittedName>
        <fullName evidence="5">(diamondback moth) hypothetical protein</fullName>
    </submittedName>
</protein>
<feature type="compositionally biased region" description="Low complexity" evidence="2">
    <location>
        <begin position="512"/>
        <end position="523"/>
    </location>
</feature>
<evidence type="ECO:0000256" key="2">
    <source>
        <dbReference type="SAM" id="MobiDB-lite"/>
    </source>
</evidence>
<dbReference type="PROSITE" id="PS50982">
    <property type="entry name" value="MBD"/>
    <property type="match status" value="1"/>
</dbReference>
<dbReference type="PANTHER" id="PTHR47027:SF20">
    <property type="entry name" value="REVERSE TRANSCRIPTASE-LIKE PROTEIN WITH RNA-DIRECTED DNA POLYMERASE DOMAIN"/>
    <property type="match status" value="1"/>
</dbReference>
<dbReference type="InterPro" id="IPR001739">
    <property type="entry name" value="Methyl_CpG_DNA-bd"/>
</dbReference>
<dbReference type="PROSITE" id="PS50158">
    <property type="entry name" value="ZF_CCHC"/>
    <property type="match status" value="2"/>
</dbReference>
<dbReference type="InterPro" id="IPR016177">
    <property type="entry name" value="DNA-bd_dom_sf"/>
</dbReference>
<evidence type="ECO:0000256" key="1">
    <source>
        <dbReference type="PROSITE-ProRule" id="PRU00047"/>
    </source>
</evidence>
<feature type="region of interest" description="Disordered" evidence="2">
    <location>
        <begin position="419"/>
        <end position="544"/>
    </location>
</feature>
<feature type="domain" description="MBD" evidence="4">
    <location>
        <begin position="601"/>
        <end position="677"/>
    </location>
</feature>
<keyword evidence="1" id="KW-0479">Metal-binding</keyword>
<keyword evidence="1" id="KW-0863">Zinc-finger</keyword>
<dbReference type="Gene3D" id="3.30.890.10">
    <property type="entry name" value="Methyl-cpg-binding Protein 2, Chain A"/>
    <property type="match status" value="1"/>
</dbReference>
<dbReference type="SUPFAM" id="SSF57756">
    <property type="entry name" value="Retrovirus zinc finger-like domains"/>
    <property type="match status" value="1"/>
</dbReference>
<dbReference type="GO" id="GO:0003677">
    <property type="term" value="F:DNA binding"/>
    <property type="evidence" value="ECO:0007669"/>
    <property type="project" value="InterPro"/>
</dbReference>
<feature type="region of interest" description="Disordered" evidence="2">
    <location>
        <begin position="583"/>
        <end position="605"/>
    </location>
</feature>
<feature type="domain" description="CCHC-type" evidence="3">
    <location>
        <begin position="58"/>
        <end position="74"/>
    </location>
</feature>
<feature type="region of interest" description="Disordered" evidence="2">
    <location>
        <begin position="173"/>
        <end position="206"/>
    </location>
</feature>
<feature type="compositionally biased region" description="Basic residues" evidence="2">
    <location>
        <begin position="485"/>
        <end position="495"/>
    </location>
</feature>
<dbReference type="Proteomes" id="UP000653454">
    <property type="component" value="Unassembled WGS sequence"/>
</dbReference>
<organism evidence="5 6">
    <name type="scientific">Plutella xylostella</name>
    <name type="common">Diamondback moth</name>
    <name type="synonym">Plutella maculipennis</name>
    <dbReference type="NCBI Taxonomy" id="51655"/>
    <lineage>
        <taxon>Eukaryota</taxon>
        <taxon>Metazoa</taxon>
        <taxon>Ecdysozoa</taxon>
        <taxon>Arthropoda</taxon>
        <taxon>Hexapoda</taxon>
        <taxon>Insecta</taxon>
        <taxon>Pterygota</taxon>
        <taxon>Neoptera</taxon>
        <taxon>Endopterygota</taxon>
        <taxon>Lepidoptera</taxon>
        <taxon>Glossata</taxon>
        <taxon>Ditrysia</taxon>
        <taxon>Yponomeutoidea</taxon>
        <taxon>Plutellidae</taxon>
        <taxon>Plutella</taxon>
    </lineage>
</organism>
<feature type="compositionally biased region" description="Low complexity" evidence="2">
    <location>
        <begin position="585"/>
        <end position="598"/>
    </location>
</feature>
<dbReference type="InterPro" id="IPR001878">
    <property type="entry name" value="Znf_CCHC"/>
</dbReference>
<sequence length="897" mass="97651">MREDQLCWPNYLRGKKGGLYSNYVLEVPADVRKLLISQRRVYLHWSSCPVRDYTYVSRCFKCQQYGHSAKFCREPESTCGHCGQVGHTIKECPQTTEPPVCATCLRFKKPSDHKTGEEACPARKFAELKMINSTDYEVPTSGTSYGFPKTSSPSAQHAQASLNSLASLNNLVSAPHQSKPSSKQSAASSHSRKSSSSSSSSGQKNLKERELALLRGDLMLAQAAAQGAYHAAVAHAAKGKNISSLYPFGMGGDKDGRHGIDSLTGLPHTILSAALEGGDPSSVLGGVRLPPDTEIIKYTSSLAGPKAAPGSTNRGRKKTISLDPPQVSVHPSGERGTPLPSKRQKVDEYGNSRSAVEVIRLPNRQDRGHSLSDTPPPNLGDYAGISRELLQTIASQSGVSLAALEKQLAGTAAAANADSGLNLSTKSGGSDTQDLSAKTSGGDEDGPLNLSLKPSPPSSHGTDALSRLTSLSSSLNASSSADRISRRKPGAKPRRVAPEPNAHIPEAPRPKSSGSEDSESISGWPSREGRPRNLGRGVSKPKKNTVASLLAQSRALGLRPALAQHLLADSDLDKLKALLGESCASTDSECPSDSPSDSDVSETARDLRAPLHRGWKRTTVIKGLSRNCNIKGDVSYSPPEPHSALRLKSFQELHAFLEANPTPGLSSDNFSFSARVVLGDYMQASPEPGEPRTLNEQEITKRLEEARALASLTGRPTPPPVDRRIELARRQQAARDARRDATNRSRDQCLKTKVFNQCVLPVMTYGAETWCFTKGLIHKLRVAQRAMERAMLGVSLRDRIRNEEIRRRTKVTDIAKRISTLKWQWAGHVARRADDRWSRKVLEWRPRVGKRRVGRPPTRWSDDLRKVAGSRWMQMAGDRLGWRSLGEAYVQQWTTEG</sequence>
<proteinExistence type="predicted"/>
<feature type="compositionally biased region" description="Polar residues" evidence="2">
    <location>
        <begin position="419"/>
        <end position="439"/>
    </location>
</feature>
<dbReference type="SMART" id="SM00343">
    <property type="entry name" value="ZnF_C2HC"/>
    <property type="match status" value="2"/>
</dbReference>
<dbReference type="Pfam" id="PF01429">
    <property type="entry name" value="MBD"/>
    <property type="match status" value="1"/>
</dbReference>
<dbReference type="InterPro" id="IPR036875">
    <property type="entry name" value="Znf_CCHC_sf"/>
</dbReference>
<feature type="compositionally biased region" description="Low complexity" evidence="2">
    <location>
        <begin position="464"/>
        <end position="481"/>
    </location>
</feature>
<evidence type="ECO:0000259" key="4">
    <source>
        <dbReference type="PROSITE" id="PS50982"/>
    </source>
</evidence>
<reference evidence="5" key="1">
    <citation type="submission" date="2020-11" db="EMBL/GenBank/DDBJ databases">
        <authorList>
            <person name="Whiteford S."/>
        </authorList>
    </citation>
    <scope>NUCLEOTIDE SEQUENCE</scope>
</reference>
<dbReference type="GO" id="GO:0008270">
    <property type="term" value="F:zinc ion binding"/>
    <property type="evidence" value="ECO:0007669"/>
    <property type="project" value="UniProtKB-KW"/>
</dbReference>
<dbReference type="AlphaFoldDB" id="A0A8S4G4G2"/>
<evidence type="ECO:0000313" key="5">
    <source>
        <dbReference type="EMBL" id="CAG9136005.1"/>
    </source>
</evidence>
<dbReference type="SUPFAM" id="SSF54171">
    <property type="entry name" value="DNA-binding domain"/>
    <property type="match status" value="1"/>
</dbReference>
<name>A0A8S4G4G2_PLUXY</name>
<keyword evidence="6" id="KW-1185">Reference proteome</keyword>
<feature type="region of interest" description="Disordered" evidence="2">
    <location>
        <begin position="302"/>
        <end position="383"/>
    </location>
</feature>
<feature type="compositionally biased region" description="Low complexity" evidence="2">
    <location>
        <begin position="173"/>
        <end position="201"/>
    </location>
</feature>
<dbReference type="Pfam" id="PF00098">
    <property type="entry name" value="zf-CCHC"/>
    <property type="match status" value="1"/>
</dbReference>
<accession>A0A8S4G4G2</accession>
<comment type="caution">
    <text evidence="5">The sequence shown here is derived from an EMBL/GenBank/DDBJ whole genome shotgun (WGS) entry which is preliminary data.</text>
</comment>
<dbReference type="SMART" id="SM00391">
    <property type="entry name" value="MBD"/>
    <property type="match status" value="1"/>
</dbReference>
<dbReference type="Gene3D" id="4.10.60.10">
    <property type="entry name" value="Zinc finger, CCHC-type"/>
    <property type="match status" value="1"/>
</dbReference>
<gene>
    <name evidence="5" type="ORF">PLXY2_LOCUS14267</name>
</gene>
<evidence type="ECO:0000313" key="6">
    <source>
        <dbReference type="Proteomes" id="UP000653454"/>
    </source>
</evidence>
<dbReference type="EMBL" id="CAJHNJ030000121">
    <property type="protein sequence ID" value="CAG9136005.1"/>
    <property type="molecule type" value="Genomic_DNA"/>
</dbReference>
<evidence type="ECO:0000259" key="3">
    <source>
        <dbReference type="PROSITE" id="PS50158"/>
    </source>
</evidence>